<reference evidence="2 3" key="1">
    <citation type="submission" date="2019-12" db="EMBL/GenBank/DDBJ databases">
        <title>Novel species isolated from a subtropical stream in China.</title>
        <authorList>
            <person name="Lu H."/>
        </authorList>
    </citation>
    <scope>NUCLEOTIDE SEQUENCE [LARGE SCALE GENOMIC DNA]</scope>
    <source>
        <strain evidence="2 3">FT134W</strain>
    </source>
</reference>
<gene>
    <name evidence="2" type="ORF">GTP56_01080</name>
</gene>
<sequence length="227" mass="25570">MLNLRVVRLVVIVSVMTMMSTCFAQQSPPVWDAFQRALGKNTGLGAYEIDSSYELPGDDGRQTGKYTTRVSRWYAQGKPDRTLMKGGERAYPMAHLDLSIAEHIANRPEELFEEPSSIQSLDDQVIDNQVFSVCEMQSRFVNGTKPVKARLWVKSESGAIYKVEGRMLEVGLPGVKTADFLVQYALDSQGRSLPASFELRYTISILFHTGEVSFKQNFADWRSRSMP</sequence>
<feature type="signal peptide" evidence="1">
    <location>
        <begin position="1"/>
        <end position="24"/>
    </location>
</feature>
<feature type="chain" id="PRO_5030894800" description="Outer membrane lipoprotein-sorting protein" evidence="1">
    <location>
        <begin position="25"/>
        <end position="227"/>
    </location>
</feature>
<evidence type="ECO:0000313" key="2">
    <source>
        <dbReference type="EMBL" id="MYM70788.1"/>
    </source>
</evidence>
<dbReference type="EMBL" id="WWCR01000001">
    <property type="protein sequence ID" value="MYM70788.1"/>
    <property type="molecule type" value="Genomic_DNA"/>
</dbReference>
<dbReference type="AlphaFoldDB" id="A0A7X4GWE4"/>
<accession>A0A7X4GWE4</accession>
<evidence type="ECO:0000313" key="3">
    <source>
        <dbReference type="Proteomes" id="UP000469734"/>
    </source>
</evidence>
<organism evidence="2 3">
    <name type="scientific">Duganella margarita</name>
    <dbReference type="NCBI Taxonomy" id="2692170"/>
    <lineage>
        <taxon>Bacteria</taxon>
        <taxon>Pseudomonadati</taxon>
        <taxon>Pseudomonadota</taxon>
        <taxon>Betaproteobacteria</taxon>
        <taxon>Burkholderiales</taxon>
        <taxon>Oxalobacteraceae</taxon>
        <taxon>Telluria group</taxon>
        <taxon>Duganella</taxon>
    </lineage>
</organism>
<comment type="caution">
    <text evidence="2">The sequence shown here is derived from an EMBL/GenBank/DDBJ whole genome shotgun (WGS) entry which is preliminary data.</text>
</comment>
<evidence type="ECO:0008006" key="4">
    <source>
        <dbReference type="Google" id="ProtNLM"/>
    </source>
</evidence>
<evidence type="ECO:0000256" key="1">
    <source>
        <dbReference type="SAM" id="SignalP"/>
    </source>
</evidence>
<name>A0A7X4GWE4_9BURK</name>
<protein>
    <recommendedName>
        <fullName evidence="4">Outer membrane lipoprotein-sorting protein</fullName>
    </recommendedName>
</protein>
<proteinExistence type="predicted"/>
<dbReference type="Proteomes" id="UP000469734">
    <property type="component" value="Unassembled WGS sequence"/>
</dbReference>
<keyword evidence="1" id="KW-0732">Signal</keyword>
<dbReference type="RefSeq" id="WP_161048660.1">
    <property type="nucleotide sequence ID" value="NZ_WWCR01000001.1"/>
</dbReference>